<feature type="domain" description="Calponin-homology (CH)" evidence="6">
    <location>
        <begin position="416"/>
        <end position="521"/>
    </location>
</feature>
<evidence type="ECO:0000259" key="6">
    <source>
        <dbReference type="PROSITE" id="PS50021"/>
    </source>
</evidence>
<dbReference type="AlphaFoldDB" id="A0A401RPS6"/>
<feature type="compositionally biased region" description="Basic and acidic residues" evidence="5">
    <location>
        <begin position="84"/>
        <end position="98"/>
    </location>
</feature>
<feature type="compositionally biased region" description="Polar residues" evidence="5">
    <location>
        <begin position="1062"/>
        <end position="1071"/>
    </location>
</feature>
<feature type="compositionally biased region" description="Polar residues" evidence="5">
    <location>
        <begin position="307"/>
        <end position="319"/>
    </location>
</feature>
<feature type="region of interest" description="Disordered" evidence="5">
    <location>
        <begin position="149"/>
        <end position="411"/>
    </location>
</feature>
<dbReference type="Pfam" id="PF00307">
    <property type="entry name" value="CH"/>
    <property type="match status" value="1"/>
</dbReference>
<dbReference type="OMA" id="SERMEAQ"/>
<keyword evidence="3" id="KW-0967">Endosome</keyword>
<feature type="compositionally biased region" description="Basic and acidic residues" evidence="5">
    <location>
        <begin position="157"/>
        <end position="167"/>
    </location>
</feature>
<feature type="region of interest" description="Disordered" evidence="5">
    <location>
        <begin position="562"/>
        <end position="611"/>
    </location>
</feature>
<dbReference type="PANTHER" id="PTHR23167:SF42">
    <property type="entry name" value="EH DOMAIN-BINDING PROTEIN 1-LIKE PROTEIN 1"/>
    <property type="match status" value="1"/>
</dbReference>
<feature type="compositionally biased region" description="Low complexity" evidence="5">
    <location>
        <begin position="657"/>
        <end position="672"/>
    </location>
</feature>
<evidence type="ECO:0000256" key="1">
    <source>
        <dbReference type="ARBA" id="ARBA00004177"/>
    </source>
</evidence>
<dbReference type="EMBL" id="BEZZ01003633">
    <property type="protein sequence ID" value="GCC20124.1"/>
    <property type="molecule type" value="Genomic_DNA"/>
</dbReference>
<keyword evidence="4" id="KW-0175">Coiled coil</keyword>
<accession>A0A401RPS6</accession>
<evidence type="ECO:0000256" key="4">
    <source>
        <dbReference type="ARBA" id="ARBA00023054"/>
    </source>
</evidence>
<dbReference type="SUPFAM" id="SSF47576">
    <property type="entry name" value="Calponin-homology domain, CH-domain"/>
    <property type="match status" value="1"/>
</dbReference>
<dbReference type="InterPro" id="IPR036872">
    <property type="entry name" value="CH_dom_sf"/>
</dbReference>
<dbReference type="PROSITE" id="PS50021">
    <property type="entry name" value="CH"/>
    <property type="match status" value="1"/>
</dbReference>
<keyword evidence="2" id="KW-0597">Phosphoprotein</keyword>
<name>A0A401RPS6_CHIPU</name>
<feature type="compositionally biased region" description="Polar residues" evidence="5">
    <location>
        <begin position="342"/>
        <end position="369"/>
    </location>
</feature>
<dbReference type="FunFam" id="1.10.418.10:FF:000023">
    <property type="entry name" value="EH domain-binding protein 1 isoform X1"/>
    <property type="match status" value="1"/>
</dbReference>
<dbReference type="SMART" id="SM00033">
    <property type="entry name" value="CH"/>
    <property type="match status" value="1"/>
</dbReference>
<evidence type="ECO:0000313" key="7">
    <source>
        <dbReference type="EMBL" id="GCC20124.1"/>
    </source>
</evidence>
<proteinExistence type="predicted"/>
<reference evidence="7 8" key="1">
    <citation type="journal article" date="2018" name="Nat. Ecol. Evol.">
        <title>Shark genomes provide insights into elasmobranch evolution and the origin of vertebrates.</title>
        <authorList>
            <person name="Hara Y"/>
            <person name="Yamaguchi K"/>
            <person name="Onimaru K"/>
            <person name="Kadota M"/>
            <person name="Koyanagi M"/>
            <person name="Keeley SD"/>
            <person name="Tatsumi K"/>
            <person name="Tanaka K"/>
            <person name="Motone F"/>
            <person name="Kageyama Y"/>
            <person name="Nozu R"/>
            <person name="Adachi N"/>
            <person name="Nishimura O"/>
            <person name="Nakagawa R"/>
            <person name="Tanegashima C"/>
            <person name="Kiyatake I"/>
            <person name="Matsumoto R"/>
            <person name="Murakumo K"/>
            <person name="Nishida K"/>
            <person name="Terakita A"/>
            <person name="Kuratani S"/>
            <person name="Sato K"/>
            <person name="Hyodo S Kuraku.S."/>
        </authorList>
    </citation>
    <scope>NUCLEOTIDE SEQUENCE [LARGE SCALE GENOMIC DNA]</scope>
</reference>
<evidence type="ECO:0000256" key="3">
    <source>
        <dbReference type="ARBA" id="ARBA00022753"/>
    </source>
</evidence>
<dbReference type="Gene3D" id="1.10.418.10">
    <property type="entry name" value="Calponin-like domain"/>
    <property type="match status" value="1"/>
</dbReference>
<comment type="subcellular location">
    <subcellularLocation>
        <location evidence="1">Endosome</location>
    </subcellularLocation>
</comment>
<dbReference type="Proteomes" id="UP000287033">
    <property type="component" value="Unassembled WGS sequence"/>
</dbReference>
<sequence>MVLWPVPENVDISVTLYKDPLAEEFEDKEWTFVIENVKPALSMLMATKLARGFDRDNAGGGAVFPVVGGWRWGGAGKAQRCVGGHHDRGERSGGRDISEPLSTLQEEEEDAGVAASSWDTAATMPAGWKMDAKAQYDSEVMEASLSPFSPVRQAQTGHERSVSKDHLASGGPDQGQSRKQGGVARQRPVITMVTPVSPPGDQGSEAKPTCDREGPGLSGTRPLVPDAAQPRNPFEEVSTPLPQPHKPVEPGRNDVAKQPPTGTTDDGSVKPVEAGREKPLPAPRLKKRQQSLTLPTDAVAPPDGAGVTSTGARDTTGASKVSAPRPDAVNRGSEPSRKVEGSISTANGQDGTAGNRRSTPEDSTANQNEGKTKRKAPAPPIVLNSNAQMAESKVGARDSEETAAGPALQSPVQSLANASRSLLDWCRTVTQDYQRLKITNFTTSWRNGLAFCAILHHFHPELIDYSSLDPHDIKTNNKKAFDGFASLGISRLLEPADMVLLAIPDKLIVMTYLCQIRAHFTGQELNVVHIEENSSESTYKVGNFDSDSHSSLDPVQFYSERMEAQQAAPVPQRPGRPKKEALKRASKGLAIGSEDLEAPRPSTGSPAAVAPGYQPQASVAVLGPQGTEARPATGTGSPAPGRAPLTPADPPEAPATSGDAAASEGQAGAQGAPVPMTRKKHRGAAMAEVEGGPMGPPASEDNGKNGQVVITKDVGTPVGSRASEDHGKSGQLVITEDDDIPMRAKASEDYGKSSHLVITEDDGISMGASTLEAHGKTSQLVITEDDGISMGASTKDHGKSSPLVITEDNSLPMETRPSEDHLESGQLVITEDDEIPMGERVLEDHGKGGQLVTREDDGAPIGTPALDDLAKAKEPCSAEDTGSLATAGLGEKSGALPITVGDEEPPDPKADGRTAAQGYDGKALEQASVGLGSKPQEQTVAVTNEELEAERLGDGDAVELSQREDTPASALATSEDGARPEAATLPEHGAEGPKHGTTTPPIAEESGMRAGPGEQETSREAPQRMGRVAEVDRMDQARPGEPSSGTSPPGGHGSGRPERMQRSLSSESRSPGRTGKSGFSHIRDADLVRKRRSRRRSDSVEETDATHCQTDVVSSGSRPEVNRSRRAPGSE</sequence>
<evidence type="ECO:0000256" key="2">
    <source>
        <dbReference type="ARBA" id="ARBA00022553"/>
    </source>
</evidence>
<gene>
    <name evidence="7" type="ORF">chiPu_0021274</name>
</gene>
<dbReference type="OrthoDB" id="5972258at2759"/>
<keyword evidence="8" id="KW-1185">Reference proteome</keyword>
<feature type="compositionally biased region" description="Basic and acidic residues" evidence="5">
    <location>
        <begin position="840"/>
        <end position="857"/>
    </location>
</feature>
<dbReference type="PANTHER" id="PTHR23167">
    <property type="entry name" value="CALPONIN HOMOLOGY DOMAIN-CONTAINING PROTEIN DDB_G0272472-RELATED"/>
    <property type="match status" value="1"/>
</dbReference>
<feature type="compositionally biased region" description="Polar residues" evidence="5">
    <location>
        <begin position="1106"/>
        <end position="1117"/>
    </location>
</feature>
<dbReference type="InterPro" id="IPR001715">
    <property type="entry name" value="CH_dom"/>
</dbReference>
<feature type="region of interest" description="Disordered" evidence="5">
    <location>
        <begin position="80"/>
        <end position="118"/>
    </location>
</feature>
<organism evidence="7 8">
    <name type="scientific">Chiloscyllium punctatum</name>
    <name type="common">Brownbanded bambooshark</name>
    <name type="synonym">Hemiscyllium punctatum</name>
    <dbReference type="NCBI Taxonomy" id="137246"/>
    <lineage>
        <taxon>Eukaryota</taxon>
        <taxon>Metazoa</taxon>
        <taxon>Chordata</taxon>
        <taxon>Craniata</taxon>
        <taxon>Vertebrata</taxon>
        <taxon>Chondrichthyes</taxon>
        <taxon>Elasmobranchii</taxon>
        <taxon>Galeomorphii</taxon>
        <taxon>Galeoidea</taxon>
        <taxon>Orectolobiformes</taxon>
        <taxon>Hemiscylliidae</taxon>
        <taxon>Chiloscyllium</taxon>
    </lineage>
</organism>
<feature type="compositionally biased region" description="Basic and acidic residues" evidence="5">
    <location>
        <begin position="1016"/>
        <end position="1038"/>
    </location>
</feature>
<dbReference type="GO" id="GO:0005768">
    <property type="term" value="C:endosome"/>
    <property type="evidence" value="ECO:0007669"/>
    <property type="project" value="UniProtKB-SubCell"/>
</dbReference>
<evidence type="ECO:0000313" key="8">
    <source>
        <dbReference type="Proteomes" id="UP000287033"/>
    </source>
</evidence>
<dbReference type="STRING" id="137246.A0A401RPS6"/>
<evidence type="ECO:0000256" key="5">
    <source>
        <dbReference type="SAM" id="MobiDB-lite"/>
    </source>
</evidence>
<feature type="region of interest" description="Disordered" evidence="5">
    <location>
        <begin position="626"/>
        <end position="740"/>
    </location>
</feature>
<comment type="caution">
    <text evidence="7">The sequence shown here is derived from an EMBL/GenBank/DDBJ whole genome shotgun (WGS) entry which is preliminary data.</text>
</comment>
<feature type="compositionally biased region" description="Basic and acidic residues" evidence="5">
    <location>
        <begin position="246"/>
        <end position="255"/>
    </location>
</feature>
<feature type="region of interest" description="Disordered" evidence="5">
    <location>
        <begin position="788"/>
        <end position="1131"/>
    </location>
</feature>
<dbReference type="InterPro" id="IPR050540">
    <property type="entry name" value="F-actin_Monoox_Mical"/>
</dbReference>
<protein>
    <recommendedName>
        <fullName evidence="6">Calponin-homology (CH) domain-containing protein</fullName>
    </recommendedName>
</protein>